<dbReference type="AlphaFoldDB" id="A0A4E0S0F5"/>
<evidence type="ECO:0000256" key="1">
    <source>
        <dbReference type="SAM" id="MobiDB-lite"/>
    </source>
</evidence>
<keyword evidence="3" id="KW-1185">Reference proteome</keyword>
<dbReference type="PANTHER" id="PTHR11567">
    <property type="entry name" value="ACID PHOSPHATASE-RELATED"/>
    <property type="match status" value="1"/>
</dbReference>
<name>A0A4E0S0F5_FASHE</name>
<evidence type="ECO:0000313" key="3">
    <source>
        <dbReference type="Proteomes" id="UP000230066"/>
    </source>
</evidence>
<dbReference type="PANTHER" id="PTHR11567:SF25">
    <property type="entry name" value="PROTEIN FRA10AC1"/>
    <property type="match status" value="1"/>
</dbReference>
<reference evidence="2" key="1">
    <citation type="submission" date="2019-03" db="EMBL/GenBank/DDBJ databases">
        <title>Improved annotation for the trematode Fasciola hepatica.</title>
        <authorList>
            <person name="Choi Y.-J."/>
            <person name="Martin J."/>
            <person name="Mitreva M."/>
        </authorList>
    </citation>
    <scope>NUCLEOTIDE SEQUENCE [LARGE SCALE GENOMIC DNA]</scope>
</reference>
<feature type="compositionally biased region" description="Polar residues" evidence="1">
    <location>
        <begin position="254"/>
        <end position="266"/>
    </location>
</feature>
<evidence type="ECO:0000313" key="2">
    <source>
        <dbReference type="EMBL" id="THD23530.1"/>
    </source>
</evidence>
<comment type="caution">
    <text evidence="2">The sequence shown here is derived from an EMBL/GenBank/DDBJ whole genome shotgun (WGS) entry which is preliminary data.</text>
</comment>
<dbReference type="Pfam" id="PF09725">
    <property type="entry name" value="Fra10Ac1"/>
    <property type="match status" value="1"/>
</dbReference>
<dbReference type="InterPro" id="IPR019129">
    <property type="entry name" value="Folate-sensitive_fs_Fra10Ac1"/>
</dbReference>
<feature type="compositionally biased region" description="Basic and acidic residues" evidence="1">
    <location>
        <begin position="281"/>
        <end position="290"/>
    </location>
</feature>
<dbReference type="EMBL" id="JXXN02002094">
    <property type="protein sequence ID" value="THD23530.1"/>
    <property type="molecule type" value="Genomic_DNA"/>
</dbReference>
<dbReference type="Proteomes" id="UP000230066">
    <property type="component" value="Unassembled WGS sequence"/>
</dbReference>
<feature type="region of interest" description="Disordered" evidence="1">
    <location>
        <begin position="49"/>
        <end position="72"/>
    </location>
</feature>
<proteinExistence type="predicted"/>
<feature type="region of interest" description="Disordered" evidence="1">
    <location>
        <begin position="254"/>
        <end position="326"/>
    </location>
</feature>
<protein>
    <submittedName>
        <fullName evidence="2">Cathepsin B cysteine proteinase 3</fullName>
    </submittedName>
</protein>
<accession>A0A4E0S0F5</accession>
<gene>
    <name evidence="2" type="ORF">D915_005802</name>
</gene>
<feature type="compositionally biased region" description="Low complexity" evidence="1">
    <location>
        <begin position="267"/>
        <end position="278"/>
    </location>
</feature>
<organism evidence="2 3">
    <name type="scientific">Fasciola hepatica</name>
    <name type="common">Liver fluke</name>
    <dbReference type="NCBI Taxonomy" id="6192"/>
    <lineage>
        <taxon>Eukaryota</taxon>
        <taxon>Metazoa</taxon>
        <taxon>Spiralia</taxon>
        <taxon>Lophotrochozoa</taxon>
        <taxon>Platyhelminthes</taxon>
        <taxon>Trematoda</taxon>
        <taxon>Digenea</taxon>
        <taxon>Plagiorchiida</taxon>
        <taxon>Echinostomata</taxon>
        <taxon>Echinostomatoidea</taxon>
        <taxon>Fasciolidae</taxon>
        <taxon>Fasciola</taxon>
    </lineage>
</organism>
<feature type="compositionally biased region" description="Polar residues" evidence="1">
    <location>
        <begin position="306"/>
        <end position="320"/>
    </location>
</feature>
<dbReference type="InterPro" id="IPR050645">
    <property type="entry name" value="Histidine_acid_phosphatase"/>
</dbReference>
<sequence length="336" mass="38682">MSVLQYTMAKHSTELFPSEDYVSDYESETASHTDTGSEISVSEIHPLHDPELSTSTQKPRFPAYGNAKTAWDSEQRRTHNLAVRHQLLSMDAYDRHRKLVNDYLQFYGGSWTDFQRDTSSDRHDLDVIREHGRFLWSEKDEPASWSERLAKRYWDKLFKEYCLVDLSRYKENKFGMRWRLEKEVISGKGQFTCGSVHCAATGSVEEGRLRSWEVNFAYKERGERRNALVKLRLCPACSDKLNYRHKRRDVTGSQLTYKSKPAVSNQSSETSSAAVTSTDEIPAKRSRLEAETSSGNDPTRDLNAVWCTSSTRTQSSSGVPKTQDEEFDEYFSDMLL</sequence>
<dbReference type="GO" id="GO:0016791">
    <property type="term" value="F:phosphatase activity"/>
    <property type="evidence" value="ECO:0007669"/>
    <property type="project" value="TreeGrafter"/>
</dbReference>